<protein>
    <submittedName>
        <fullName evidence="1">Uncharacterized protein</fullName>
    </submittedName>
</protein>
<evidence type="ECO:0000313" key="2">
    <source>
        <dbReference type="Proteomes" id="UP000594638"/>
    </source>
</evidence>
<comment type="caution">
    <text evidence="1">The sequence shown here is derived from an EMBL/GenBank/DDBJ whole genome shotgun (WGS) entry which is preliminary data.</text>
</comment>
<name>A0A8S0V794_OLEEU</name>
<dbReference type="Proteomes" id="UP000594638">
    <property type="component" value="Unassembled WGS sequence"/>
</dbReference>
<reference evidence="1 2" key="1">
    <citation type="submission" date="2019-12" db="EMBL/GenBank/DDBJ databases">
        <authorList>
            <person name="Alioto T."/>
            <person name="Alioto T."/>
            <person name="Gomez Garrido J."/>
        </authorList>
    </citation>
    <scope>NUCLEOTIDE SEQUENCE [LARGE SCALE GENOMIC DNA]</scope>
</reference>
<sequence length="111" mass="12623">MELEKINEVRDGEKMDLSRRVEFQRFREKIDALGGERGAYVSSHLIPYELRSPFSPPRTPSAAISSLYFPPPAIYGFTFKLQSPHSIGPNTMLRLKSAQEKRALECANQKP</sequence>
<proteinExistence type="predicted"/>
<accession>A0A8S0V794</accession>
<organism evidence="1 2">
    <name type="scientific">Olea europaea subsp. europaea</name>
    <dbReference type="NCBI Taxonomy" id="158383"/>
    <lineage>
        <taxon>Eukaryota</taxon>
        <taxon>Viridiplantae</taxon>
        <taxon>Streptophyta</taxon>
        <taxon>Embryophyta</taxon>
        <taxon>Tracheophyta</taxon>
        <taxon>Spermatophyta</taxon>
        <taxon>Magnoliopsida</taxon>
        <taxon>eudicotyledons</taxon>
        <taxon>Gunneridae</taxon>
        <taxon>Pentapetalae</taxon>
        <taxon>asterids</taxon>
        <taxon>lamiids</taxon>
        <taxon>Lamiales</taxon>
        <taxon>Oleaceae</taxon>
        <taxon>Oleeae</taxon>
        <taxon>Olea</taxon>
    </lineage>
</organism>
<keyword evidence="2" id="KW-1185">Reference proteome</keyword>
<gene>
    <name evidence="1" type="ORF">OLEA9_A010549</name>
</gene>
<dbReference type="EMBL" id="CACTIH010009192">
    <property type="protein sequence ID" value="CAA3027194.1"/>
    <property type="molecule type" value="Genomic_DNA"/>
</dbReference>
<dbReference type="Gramene" id="OE9A010549T1">
    <property type="protein sequence ID" value="OE9A010549C1"/>
    <property type="gene ID" value="OE9A010549"/>
</dbReference>
<evidence type="ECO:0000313" key="1">
    <source>
        <dbReference type="EMBL" id="CAA3027194.1"/>
    </source>
</evidence>
<dbReference type="AlphaFoldDB" id="A0A8S0V794"/>